<dbReference type="AlphaFoldDB" id="A0A9P3GYW0"/>
<comment type="caution">
    <text evidence="2">The sequence shown here is derived from an EMBL/GenBank/DDBJ whole genome shotgun (WGS) entry which is preliminary data.</text>
</comment>
<evidence type="ECO:0000313" key="3">
    <source>
        <dbReference type="Proteomes" id="UP000703269"/>
    </source>
</evidence>
<feature type="compositionally biased region" description="Polar residues" evidence="1">
    <location>
        <begin position="1"/>
        <end position="26"/>
    </location>
</feature>
<proteinExistence type="predicted"/>
<dbReference type="EMBL" id="BPQB01000205">
    <property type="protein sequence ID" value="GJF00805.1"/>
    <property type="molecule type" value="Genomic_DNA"/>
</dbReference>
<keyword evidence="3" id="KW-1185">Reference proteome</keyword>
<accession>A0A9P3GYW0</accession>
<evidence type="ECO:0000313" key="2">
    <source>
        <dbReference type="EMBL" id="GJF00805.1"/>
    </source>
</evidence>
<reference evidence="2 3" key="1">
    <citation type="submission" date="2021-08" db="EMBL/GenBank/DDBJ databases">
        <title>Draft Genome Sequence of Phanerochaete sordida strain YK-624.</title>
        <authorList>
            <person name="Mori T."/>
            <person name="Dohra H."/>
            <person name="Suzuki T."/>
            <person name="Kawagishi H."/>
            <person name="Hirai H."/>
        </authorList>
    </citation>
    <scope>NUCLEOTIDE SEQUENCE [LARGE SCALE GENOMIC DNA]</scope>
    <source>
        <strain evidence="2 3">YK-624</strain>
    </source>
</reference>
<dbReference type="Proteomes" id="UP000703269">
    <property type="component" value="Unassembled WGS sequence"/>
</dbReference>
<sequence>MPQASHNGADSSTVSEQHSETSQSLTPEAPATPAAQFNQVIIISDSDSDRATTSPGAEAVPGPQPVPEHEQGPVAGPVCDFAGTLPRVLLPVSETSPWRLQVIHAMIAERRSVPQAFFNALWRSCQGCGNNVVAELAHECGRHSLVEDAFEIVAHEGGVAPDTFATMFGVCAYCNFVRYTVTVADGEVEHDHACSKRIL</sequence>
<organism evidence="2 3">
    <name type="scientific">Phanerochaete sordida</name>
    <dbReference type="NCBI Taxonomy" id="48140"/>
    <lineage>
        <taxon>Eukaryota</taxon>
        <taxon>Fungi</taxon>
        <taxon>Dikarya</taxon>
        <taxon>Basidiomycota</taxon>
        <taxon>Agaricomycotina</taxon>
        <taxon>Agaricomycetes</taxon>
        <taxon>Polyporales</taxon>
        <taxon>Phanerochaetaceae</taxon>
        <taxon>Phanerochaete</taxon>
    </lineage>
</organism>
<evidence type="ECO:0000256" key="1">
    <source>
        <dbReference type="SAM" id="MobiDB-lite"/>
    </source>
</evidence>
<protein>
    <submittedName>
        <fullName evidence="2">Uncharacterized protein</fullName>
    </submittedName>
</protein>
<name>A0A9P3GYW0_9APHY</name>
<gene>
    <name evidence="2" type="ORF">PsYK624_171060</name>
</gene>
<feature type="region of interest" description="Disordered" evidence="1">
    <location>
        <begin position="1"/>
        <end position="75"/>
    </location>
</feature>